<organism evidence="5 6">
    <name type="scientific">Burkholderia plantarii</name>
    <dbReference type="NCBI Taxonomy" id="41899"/>
    <lineage>
        <taxon>Bacteria</taxon>
        <taxon>Pseudomonadati</taxon>
        <taxon>Pseudomonadota</taxon>
        <taxon>Betaproteobacteria</taxon>
        <taxon>Burkholderiales</taxon>
        <taxon>Burkholderiaceae</taxon>
        <taxon>Burkholderia</taxon>
    </lineage>
</organism>
<evidence type="ECO:0000256" key="3">
    <source>
        <dbReference type="ARBA" id="ARBA00023014"/>
    </source>
</evidence>
<dbReference type="EMBL" id="CP002581">
    <property type="protein sequence ID" value="AJK48493.1"/>
    <property type="molecule type" value="Genomic_DNA"/>
</dbReference>
<dbReference type="PROSITE" id="PS00198">
    <property type="entry name" value="4FE4S_FER_1"/>
    <property type="match status" value="1"/>
</dbReference>
<reference evidence="5 6" key="2">
    <citation type="journal article" date="2016" name="Appl. Microbiol. Biotechnol.">
        <title>Mutations improving production and secretion of extracellular lipase by Burkholderia glumae PG1.</title>
        <authorList>
            <person name="Knapp A."/>
            <person name="Voget S."/>
            <person name="Gao R."/>
            <person name="Zaburannyi N."/>
            <person name="Krysciak D."/>
            <person name="Breuer M."/>
            <person name="Hauer B."/>
            <person name="Streit W.R."/>
            <person name="Muller R."/>
            <person name="Daniel R."/>
            <person name="Jaeger K.E."/>
        </authorList>
    </citation>
    <scope>NUCLEOTIDE SEQUENCE [LARGE SCALE GENOMIC DNA]</scope>
    <source>
        <strain evidence="5 6">PG1</strain>
    </source>
</reference>
<dbReference type="PROSITE" id="PS51379">
    <property type="entry name" value="4FE4S_FER_2"/>
    <property type="match status" value="2"/>
</dbReference>
<evidence type="ECO:0000256" key="2">
    <source>
        <dbReference type="ARBA" id="ARBA00023004"/>
    </source>
</evidence>
<dbReference type="SUPFAM" id="SSF54862">
    <property type="entry name" value="4Fe-4S ferredoxins"/>
    <property type="match status" value="1"/>
</dbReference>
<evidence type="ECO:0000313" key="5">
    <source>
        <dbReference type="EMBL" id="AJK48493.1"/>
    </source>
</evidence>
<proteinExistence type="predicted"/>
<sequence length="100" mass="11000">MSRDVTTTAACKQPPGVIAPSVDFARCEGKTDCAVVCPEDVFEIRRIDDADYRRLGLMQRFKLRVHGMRVAYAPNADACRGCGLCVPACPERAITLVKVR</sequence>
<dbReference type="HOGENOM" id="CLU_139698_5_2_4"/>
<accession>A0A0B6RYN1</accession>
<dbReference type="GO" id="GO:0051536">
    <property type="term" value="F:iron-sulfur cluster binding"/>
    <property type="evidence" value="ECO:0007669"/>
    <property type="project" value="UniProtKB-KW"/>
</dbReference>
<dbReference type="GO" id="GO:0046872">
    <property type="term" value="F:metal ion binding"/>
    <property type="evidence" value="ECO:0007669"/>
    <property type="project" value="UniProtKB-KW"/>
</dbReference>
<keyword evidence="2" id="KW-0408">Iron</keyword>
<feature type="domain" description="4Fe-4S ferredoxin-type" evidence="4">
    <location>
        <begin position="18"/>
        <end position="47"/>
    </location>
</feature>
<evidence type="ECO:0000256" key="1">
    <source>
        <dbReference type="ARBA" id="ARBA00022723"/>
    </source>
</evidence>
<reference evidence="6" key="1">
    <citation type="submission" date="2011-03" db="EMBL/GenBank/DDBJ databases">
        <authorList>
            <person name="Voget S."/>
            <person name="Streit W.R."/>
            <person name="Jaeger K.E."/>
            <person name="Daniel R."/>
        </authorList>
    </citation>
    <scope>NUCLEOTIDE SEQUENCE [LARGE SCALE GENOMIC DNA]</scope>
    <source>
        <strain evidence="6">PG1</strain>
    </source>
</reference>
<keyword evidence="6" id="KW-1185">Reference proteome</keyword>
<dbReference type="AlphaFoldDB" id="A0A0B6RYN1"/>
<dbReference type="KEGG" id="bgp:BGL_2c04020"/>
<name>A0A0B6RYN1_BURPL</name>
<dbReference type="InterPro" id="IPR017896">
    <property type="entry name" value="4Fe4S_Fe-S-bd"/>
</dbReference>
<keyword evidence="3" id="KW-0411">Iron-sulfur</keyword>
<dbReference type="RefSeq" id="WP_042627126.1">
    <property type="nucleotide sequence ID" value="NZ_CP002581.1"/>
</dbReference>
<keyword evidence="1" id="KW-0479">Metal-binding</keyword>
<dbReference type="Gene3D" id="3.30.70.20">
    <property type="match status" value="1"/>
</dbReference>
<gene>
    <name evidence="5" type="ORF">BGL_2c04020</name>
</gene>
<dbReference type="InterPro" id="IPR017900">
    <property type="entry name" value="4Fe4S_Fe_S_CS"/>
</dbReference>
<protein>
    <submittedName>
        <fullName evidence="5">Putative 4Fe-4S ferredoxin, iron-sulfur binding domain protein</fullName>
    </submittedName>
</protein>
<feature type="domain" description="4Fe-4S ferredoxin-type" evidence="4">
    <location>
        <begin position="70"/>
        <end position="99"/>
    </location>
</feature>
<dbReference type="Pfam" id="PF00037">
    <property type="entry name" value="Fer4"/>
    <property type="match status" value="1"/>
</dbReference>
<evidence type="ECO:0000313" key="6">
    <source>
        <dbReference type="Proteomes" id="UP000031838"/>
    </source>
</evidence>
<dbReference type="Proteomes" id="UP000031838">
    <property type="component" value="Chromosome 2"/>
</dbReference>
<evidence type="ECO:0000259" key="4">
    <source>
        <dbReference type="PROSITE" id="PS51379"/>
    </source>
</evidence>